<protein>
    <submittedName>
        <fullName evidence="10">Cytochrome c family protein</fullName>
    </submittedName>
</protein>
<dbReference type="InterPro" id="IPR009056">
    <property type="entry name" value="Cyt_c-like_dom"/>
</dbReference>
<organism evidence="10 11">
    <name type="scientific">Hwanghaeella grinnelliae</name>
    <dbReference type="NCBI Taxonomy" id="2500179"/>
    <lineage>
        <taxon>Bacteria</taxon>
        <taxon>Pseudomonadati</taxon>
        <taxon>Pseudomonadota</taxon>
        <taxon>Alphaproteobacteria</taxon>
        <taxon>Rhodospirillales</taxon>
        <taxon>Rhodospirillaceae</taxon>
        <taxon>Hwanghaeella</taxon>
    </lineage>
</organism>
<dbReference type="AlphaFoldDB" id="A0A3S2WSQ8"/>
<evidence type="ECO:0000256" key="7">
    <source>
        <dbReference type="ARBA" id="ARBA00023004"/>
    </source>
</evidence>
<dbReference type="PRINTS" id="PR00604">
    <property type="entry name" value="CYTCHRMECIAB"/>
</dbReference>
<proteinExistence type="predicted"/>
<keyword evidence="11" id="KW-1185">Reference proteome</keyword>
<dbReference type="EMBL" id="SADE01000002">
    <property type="protein sequence ID" value="RVU36890.1"/>
    <property type="molecule type" value="Genomic_DNA"/>
</dbReference>
<feature type="domain" description="Cytochrome c" evidence="9">
    <location>
        <begin position="66"/>
        <end position="167"/>
    </location>
</feature>
<keyword evidence="5 8" id="KW-0479">Metal-binding</keyword>
<evidence type="ECO:0000256" key="8">
    <source>
        <dbReference type="PROSITE-ProRule" id="PRU00433"/>
    </source>
</evidence>
<dbReference type="GO" id="GO:0009055">
    <property type="term" value="F:electron transfer activity"/>
    <property type="evidence" value="ECO:0007669"/>
    <property type="project" value="InterPro"/>
</dbReference>
<reference evidence="11" key="1">
    <citation type="submission" date="2019-01" db="EMBL/GenBank/DDBJ databases">
        <title>Gri0909 isolated from a small marine red alga.</title>
        <authorList>
            <person name="Kim J."/>
            <person name="Jeong S.E."/>
            <person name="Jeon C.O."/>
        </authorList>
    </citation>
    <scope>NUCLEOTIDE SEQUENCE [LARGE SCALE GENOMIC DNA]</scope>
    <source>
        <strain evidence="11">Gri0909</strain>
    </source>
</reference>
<dbReference type="PANTHER" id="PTHR11961">
    <property type="entry name" value="CYTOCHROME C"/>
    <property type="match status" value="1"/>
</dbReference>
<evidence type="ECO:0000256" key="6">
    <source>
        <dbReference type="ARBA" id="ARBA00022982"/>
    </source>
</evidence>
<dbReference type="GO" id="GO:0015979">
    <property type="term" value="P:photosynthesis"/>
    <property type="evidence" value="ECO:0007669"/>
    <property type="project" value="UniProtKB-KW"/>
</dbReference>
<evidence type="ECO:0000313" key="10">
    <source>
        <dbReference type="EMBL" id="RVU36890.1"/>
    </source>
</evidence>
<dbReference type="SUPFAM" id="SSF46626">
    <property type="entry name" value="Cytochrome c"/>
    <property type="match status" value="1"/>
</dbReference>
<keyword evidence="6" id="KW-0249">Electron transport</keyword>
<dbReference type="Pfam" id="PF00034">
    <property type="entry name" value="Cytochrom_C"/>
    <property type="match status" value="1"/>
</dbReference>
<evidence type="ECO:0000256" key="3">
    <source>
        <dbReference type="ARBA" id="ARBA00022531"/>
    </source>
</evidence>
<name>A0A3S2WSQ8_9PROT</name>
<evidence type="ECO:0000256" key="5">
    <source>
        <dbReference type="ARBA" id="ARBA00022723"/>
    </source>
</evidence>
<dbReference type="InterPro" id="IPR036909">
    <property type="entry name" value="Cyt_c-like_dom_sf"/>
</dbReference>
<evidence type="ECO:0000313" key="11">
    <source>
        <dbReference type="Proteomes" id="UP000287447"/>
    </source>
</evidence>
<dbReference type="GO" id="GO:0046872">
    <property type="term" value="F:metal ion binding"/>
    <property type="evidence" value="ECO:0007669"/>
    <property type="project" value="UniProtKB-KW"/>
</dbReference>
<accession>A0A3S2WSQ8</accession>
<sequence length="174" mass="18366">MINKVAAAVLTAGLIAMTAGFISSFVYHPSTPVENAFVIEVQEGAGGAAPVEETGPEPIVPLLASADIAKGEKLTKKCASCHKFEKGGANGVGPGLYGVVGNAKASHDGYTKYSDGMKEKGGEWTYEDLNHFLYKPKDFISGTAMSFNGLKKTQDRADLIAYLRTLSDNPVPLP</sequence>
<evidence type="ECO:0000259" key="9">
    <source>
        <dbReference type="PROSITE" id="PS51007"/>
    </source>
</evidence>
<gene>
    <name evidence="10" type="ORF">EOI86_11690</name>
</gene>
<evidence type="ECO:0000256" key="1">
    <source>
        <dbReference type="ARBA" id="ARBA00003590"/>
    </source>
</evidence>
<dbReference type="GO" id="GO:0020037">
    <property type="term" value="F:heme binding"/>
    <property type="evidence" value="ECO:0007669"/>
    <property type="project" value="InterPro"/>
</dbReference>
<keyword evidence="7 8" id="KW-0408">Iron</keyword>
<keyword evidence="3" id="KW-0602">Photosynthesis</keyword>
<evidence type="ECO:0000256" key="4">
    <source>
        <dbReference type="ARBA" id="ARBA00022617"/>
    </source>
</evidence>
<keyword evidence="4 8" id="KW-0349">Heme</keyword>
<comment type="caution">
    <text evidence="10">The sequence shown here is derived from an EMBL/GenBank/DDBJ whole genome shotgun (WGS) entry which is preliminary data.</text>
</comment>
<dbReference type="Gene3D" id="1.10.760.10">
    <property type="entry name" value="Cytochrome c-like domain"/>
    <property type="match status" value="1"/>
</dbReference>
<keyword evidence="2" id="KW-0813">Transport</keyword>
<dbReference type="PROSITE" id="PS51007">
    <property type="entry name" value="CYTC"/>
    <property type="match status" value="1"/>
</dbReference>
<comment type="function">
    <text evidence="1">Cytochrome c2 is found mainly in purple, non-sulfur, photosynthetic bacteria where it functions as the electron donor to the oxidized bacteriochlorophyll in the photophosphorylation pathway. However, it may also have a role in the respiratory chain and is found in some non-photosynthetic bacteria.</text>
</comment>
<dbReference type="InterPro" id="IPR002327">
    <property type="entry name" value="Cyt_c_1A/1B"/>
</dbReference>
<evidence type="ECO:0000256" key="2">
    <source>
        <dbReference type="ARBA" id="ARBA00022448"/>
    </source>
</evidence>
<dbReference type="Proteomes" id="UP000287447">
    <property type="component" value="Unassembled WGS sequence"/>
</dbReference>
<dbReference type="OrthoDB" id="9805828at2"/>